<dbReference type="InterPro" id="IPR046720">
    <property type="entry name" value="DUF6612"/>
</dbReference>
<evidence type="ECO:0000313" key="3">
    <source>
        <dbReference type="Proteomes" id="UP001524502"/>
    </source>
</evidence>
<proteinExistence type="predicted"/>
<feature type="chain" id="PRO_5045366814" description="Lipoprotein" evidence="1">
    <location>
        <begin position="22"/>
        <end position="262"/>
    </location>
</feature>
<dbReference type="PROSITE" id="PS51257">
    <property type="entry name" value="PROKAR_LIPOPROTEIN"/>
    <property type="match status" value="1"/>
</dbReference>
<dbReference type="Proteomes" id="UP001524502">
    <property type="component" value="Unassembled WGS sequence"/>
</dbReference>
<sequence>MNMKKKWLCLLSALLIVFSLAACGSDSSETSDKGKSDFESFMAVQKNMENIKDMEFKMSMDAEVPSDQGDYNMKMSGTGKEIKKSNTDIQMEMDYKMNAAGTDMSGTMYMKDQALYMEFMGQKVKMDTSNEMNSLMNVDTEDIFAITKDMVSDLKVSEDGGDTVYKFTLDPSKALDYVSKNVAGAKGISEAQKNTTFDKMNVTVLADKNNMAKKVDMDFSMTTKANDETITMNYKMTMEYLSINTDLKIDFPDFKDYQEMTV</sequence>
<accession>A0ABT1RKD4</accession>
<feature type="signal peptide" evidence="1">
    <location>
        <begin position="1"/>
        <end position="21"/>
    </location>
</feature>
<comment type="caution">
    <text evidence="2">The sequence shown here is derived from an EMBL/GenBank/DDBJ whole genome shotgun (WGS) entry which is preliminary data.</text>
</comment>
<gene>
    <name evidence="2" type="ORF">NE619_02745</name>
</gene>
<dbReference type="Gene3D" id="2.50.20.20">
    <property type="match status" value="1"/>
</dbReference>
<name>A0ABT1RKD4_9FIRM</name>
<keyword evidence="1" id="KW-0732">Signal</keyword>
<dbReference type="Pfam" id="PF20316">
    <property type="entry name" value="DUF6612"/>
    <property type="match status" value="1"/>
</dbReference>
<dbReference type="EMBL" id="JANFXK010000002">
    <property type="protein sequence ID" value="MCQ4635634.1"/>
    <property type="molecule type" value="Genomic_DNA"/>
</dbReference>
<evidence type="ECO:0008006" key="4">
    <source>
        <dbReference type="Google" id="ProtNLM"/>
    </source>
</evidence>
<organism evidence="2 3">
    <name type="scientific">Anaerovorax odorimutans</name>
    <dbReference type="NCBI Taxonomy" id="109327"/>
    <lineage>
        <taxon>Bacteria</taxon>
        <taxon>Bacillati</taxon>
        <taxon>Bacillota</taxon>
        <taxon>Clostridia</taxon>
        <taxon>Peptostreptococcales</taxon>
        <taxon>Anaerovoracaceae</taxon>
        <taxon>Anaerovorax</taxon>
    </lineage>
</organism>
<dbReference type="RefSeq" id="WP_256130826.1">
    <property type="nucleotide sequence ID" value="NZ_JANFXK010000002.1"/>
</dbReference>
<keyword evidence="3" id="KW-1185">Reference proteome</keyword>
<evidence type="ECO:0000313" key="2">
    <source>
        <dbReference type="EMBL" id="MCQ4635634.1"/>
    </source>
</evidence>
<evidence type="ECO:0000256" key="1">
    <source>
        <dbReference type="SAM" id="SignalP"/>
    </source>
</evidence>
<reference evidence="2 3" key="1">
    <citation type="submission" date="2022-06" db="EMBL/GenBank/DDBJ databases">
        <title>Isolation of gut microbiota from human fecal samples.</title>
        <authorList>
            <person name="Pamer E.G."/>
            <person name="Barat B."/>
            <person name="Waligurski E."/>
            <person name="Medina S."/>
            <person name="Paddock L."/>
            <person name="Mostad J."/>
        </authorList>
    </citation>
    <scope>NUCLEOTIDE SEQUENCE [LARGE SCALE GENOMIC DNA]</scope>
    <source>
        <strain evidence="2 3">SL.3.17</strain>
    </source>
</reference>
<protein>
    <recommendedName>
        <fullName evidence="4">Lipoprotein</fullName>
    </recommendedName>
</protein>